<protein>
    <submittedName>
        <fullName evidence="1">Uncharacterized protein</fullName>
    </submittedName>
</protein>
<dbReference type="OrthoDB" id="413993at2759"/>
<evidence type="ECO:0000313" key="2">
    <source>
        <dbReference type="Proteomes" id="UP000189580"/>
    </source>
</evidence>
<dbReference type="Pfam" id="PF01026">
    <property type="entry name" value="TatD_DNase"/>
    <property type="match status" value="1"/>
</dbReference>
<keyword evidence="2" id="KW-1185">Reference proteome</keyword>
<evidence type="ECO:0000313" key="1">
    <source>
        <dbReference type="EMBL" id="ANB15337.1"/>
    </source>
</evidence>
<dbReference type="InterPro" id="IPR001130">
    <property type="entry name" value="TatD-like"/>
</dbReference>
<proteinExistence type="predicted"/>
<dbReference type="Proteomes" id="UP000189580">
    <property type="component" value="Chromosome b"/>
</dbReference>
<name>A0A161HMX0_9ASCO</name>
<dbReference type="EMBL" id="CP014503">
    <property type="protein sequence ID" value="ANB15337.1"/>
    <property type="molecule type" value="Genomic_DNA"/>
</dbReference>
<dbReference type="PANTHER" id="PTHR47345">
    <property type="entry name" value="CUT9-INTERACTING PROTEIN SCN1"/>
    <property type="match status" value="1"/>
</dbReference>
<dbReference type="Gene3D" id="3.20.20.140">
    <property type="entry name" value="Metal-dependent hydrolases"/>
    <property type="match status" value="1"/>
</dbReference>
<dbReference type="GeneID" id="30034933"/>
<dbReference type="SUPFAM" id="SSF51556">
    <property type="entry name" value="Metallo-dependent hydrolases"/>
    <property type="match status" value="1"/>
</dbReference>
<dbReference type="GO" id="GO:0016788">
    <property type="term" value="F:hydrolase activity, acting on ester bonds"/>
    <property type="evidence" value="ECO:0007669"/>
    <property type="project" value="InterPro"/>
</dbReference>
<organism evidence="1 2">
    <name type="scientific">Sugiyamaella lignohabitans</name>
    <dbReference type="NCBI Taxonomy" id="796027"/>
    <lineage>
        <taxon>Eukaryota</taxon>
        <taxon>Fungi</taxon>
        <taxon>Dikarya</taxon>
        <taxon>Ascomycota</taxon>
        <taxon>Saccharomycotina</taxon>
        <taxon>Dipodascomycetes</taxon>
        <taxon>Dipodascales</taxon>
        <taxon>Trichomonascaceae</taxon>
        <taxon>Sugiyamaella</taxon>
    </lineage>
</organism>
<dbReference type="KEGG" id="slb:AWJ20_2964"/>
<dbReference type="InterPro" id="IPR053044">
    <property type="entry name" value="Metallo-hydrolase/TatD-type"/>
</dbReference>
<dbReference type="PANTHER" id="PTHR47345:SF1">
    <property type="entry name" value="CUT9-INTERACTING PROTEIN SCN1"/>
    <property type="match status" value="1"/>
</dbReference>
<dbReference type="InterPro" id="IPR032466">
    <property type="entry name" value="Metal_Hydrolase"/>
</dbReference>
<accession>A0A161HMX0</accession>
<dbReference type="RefSeq" id="XP_018737814.1">
    <property type="nucleotide sequence ID" value="XM_018879946.1"/>
</dbReference>
<sequence length="318" mass="36015">MEDNFNNIVLLDAHCHPTERPQRLDLISSMKASKLVLMSTNLEDIDLVDSTASLYPEKVIPAFGYHPWYSHRLYIGSEPSSKQEHYQKVLNPVPPKEFIDMLPAPHSLDSHLQKIRSLLIKHPHALVGEIGLDKSFRLPETNQIDDPSAETPKKKLSQYRVDLEHQTAIFESILEIAAELQRSVSVHGVNCHNAVYSSIVKRLGRPENTSNICLHSYSGSAEFLASTWLKSKALKTRVFVSCSTLVNINTKERADKLLSQVPPANVLSESDYFQAGDTMDSYILASLNRICDHYGWKLEDGSKNIEENFHRFINYEGQ</sequence>
<reference evidence="1 2" key="1">
    <citation type="submission" date="2016-02" db="EMBL/GenBank/DDBJ databases">
        <title>Complete genome sequence and transcriptome regulation of the pentose utilising yeast Sugiyamaella lignohabitans.</title>
        <authorList>
            <person name="Bellasio M."/>
            <person name="Peymann A."/>
            <person name="Valli M."/>
            <person name="Sipitzky M."/>
            <person name="Graf A."/>
            <person name="Sauer M."/>
            <person name="Marx H."/>
            <person name="Mattanovich D."/>
        </authorList>
    </citation>
    <scope>NUCLEOTIDE SEQUENCE [LARGE SCALE GENOMIC DNA]</scope>
    <source>
        <strain evidence="1 2">CBS 10342</strain>
    </source>
</reference>
<dbReference type="AlphaFoldDB" id="A0A161HMX0"/>
<gene>
    <name evidence="1" type="ORF">AWJ20_2964</name>
</gene>